<protein>
    <recommendedName>
        <fullName evidence="4">Translin-associated factor X-interacting protein 1 N-terminal domain-containing protein</fullName>
    </recommendedName>
</protein>
<dbReference type="EMBL" id="JAERUA010000015">
    <property type="protein sequence ID" value="KAI1889986.1"/>
    <property type="molecule type" value="Genomic_DNA"/>
</dbReference>
<evidence type="ECO:0000259" key="4">
    <source>
        <dbReference type="Pfam" id="PF15739"/>
    </source>
</evidence>
<accession>A0A8T3D0R7</accession>
<feature type="domain" description="Translin-associated factor X-interacting protein 1 N-terminal" evidence="4">
    <location>
        <begin position="103"/>
        <end position="213"/>
    </location>
</feature>
<dbReference type="OrthoDB" id="261426at2759"/>
<comment type="caution">
    <text evidence="5">The sequence shown here is derived from an EMBL/GenBank/DDBJ whole genome shotgun (WGS) entry which is preliminary data.</text>
</comment>
<feature type="coiled-coil region" evidence="2">
    <location>
        <begin position="189"/>
        <end position="230"/>
    </location>
</feature>
<name>A0A8T3D0R7_9TELE</name>
<keyword evidence="1 2" id="KW-0175">Coiled coil</keyword>
<dbReference type="GO" id="GO:0005737">
    <property type="term" value="C:cytoplasm"/>
    <property type="evidence" value="ECO:0007669"/>
    <property type="project" value="TreeGrafter"/>
</dbReference>
<dbReference type="Pfam" id="PF15739">
    <property type="entry name" value="TSNAXIP1_N"/>
    <property type="match status" value="1"/>
</dbReference>
<evidence type="ECO:0000256" key="2">
    <source>
        <dbReference type="SAM" id="Coils"/>
    </source>
</evidence>
<dbReference type="InterPro" id="IPR032755">
    <property type="entry name" value="TSNAXIP1_N"/>
</dbReference>
<dbReference type="AlphaFoldDB" id="A0A8T3D0R7"/>
<evidence type="ECO:0000313" key="6">
    <source>
        <dbReference type="Proteomes" id="UP000829720"/>
    </source>
</evidence>
<evidence type="ECO:0000313" key="5">
    <source>
        <dbReference type="EMBL" id="KAI1889986.1"/>
    </source>
</evidence>
<feature type="compositionally biased region" description="Pro residues" evidence="3">
    <location>
        <begin position="9"/>
        <end position="20"/>
    </location>
</feature>
<evidence type="ECO:0000256" key="3">
    <source>
        <dbReference type="SAM" id="MobiDB-lite"/>
    </source>
</evidence>
<feature type="coiled-coil region" evidence="2">
    <location>
        <begin position="279"/>
        <end position="357"/>
    </location>
</feature>
<dbReference type="PANTHER" id="PTHR16306">
    <property type="entry name" value="TRANSLIN-ASSOCIATED FACTOR X-INTERACTING PROTEIN 1"/>
    <property type="match status" value="1"/>
</dbReference>
<keyword evidence="6" id="KW-1185">Reference proteome</keyword>
<evidence type="ECO:0000256" key="1">
    <source>
        <dbReference type="ARBA" id="ARBA00023054"/>
    </source>
</evidence>
<organism evidence="5 6">
    <name type="scientific">Albula goreensis</name>
    <dbReference type="NCBI Taxonomy" id="1534307"/>
    <lineage>
        <taxon>Eukaryota</taxon>
        <taxon>Metazoa</taxon>
        <taxon>Chordata</taxon>
        <taxon>Craniata</taxon>
        <taxon>Vertebrata</taxon>
        <taxon>Euteleostomi</taxon>
        <taxon>Actinopterygii</taxon>
        <taxon>Neopterygii</taxon>
        <taxon>Teleostei</taxon>
        <taxon>Albuliformes</taxon>
        <taxon>Albulidae</taxon>
        <taxon>Albula</taxon>
    </lineage>
</organism>
<dbReference type="Proteomes" id="UP000829720">
    <property type="component" value="Unassembled WGS sequence"/>
</dbReference>
<reference evidence="5" key="1">
    <citation type="submission" date="2021-01" db="EMBL/GenBank/DDBJ databases">
        <authorList>
            <person name="Zahm M."/>
            <person name="Roques C."/>
            <person name="Cabau C."/>
            <person name="Klopp C."/>
            <person name="Donnadieu C."/>
            <person name="Jouanno E."/>
            <person name="Lampietro C."/>
            <person name="Louis A."/>
            <person name="Herpin A."/>
            <person name="Echchiki A."/>
            <person name="Berthelot C."/>
            <person name="Parey E."/>
            <person name="Roest-Crollius H."/>
            <person name="Braasch I."/>
            <person name="Postlethwait J."/>
            <person name="Bobe J."/>
            <person name="Montfort J."/>
            <person name="Bouchez O."/>
            <person name="Begum T."/>
            <person name="Mejri S."/>
            <person name="Adams A."/>
            <person name="Chen W.-J."/>
            <person name="Guiguen Y."/>
        </authorList>
    </citation>
    <scope>NUCLEOTIDE SEQUENCE</scope>
    <source>
        <tissue evidence="5">Blood</tissue>
    </source>
</reference>
<dbReference type="PANTHER" id="PTHR16306:SF0">
    <property type="entry name" value="TRANSLIN-ASSOCIATED FACTOR X-INTERACTING PROTEIN 1"/>
    <property type="match status" value="1"/>
</dbReference>
<sequence length="694" mass="79679">MSAESTRLPPLPVPERPYPDYPARDNGQGVKRISQTKTRHKGSQGSQSGSVSRYLSTWPAHMTSRIIDEGRRCFTREKIKIHGCDDGISGPMVGKPRFLELLEEHLRSQLQDWSPDLPKAQELKLQAYRDVFDFFIEDFRTYKPLLTSIKNEYETTFGYLRDQIRELEPLQTQLAMMSEETELRIMALRNEEKEEITELKKECQNLENIISTMKEEQKALQEQVSCLQEDLRAQYLAYRDEHDARNLLIDKVNCLSNEKEQDHQEEHEEEDMVKLKLALQVCRQDMTRAQVELTQLQADYADVVPRRDWDNLEQAHQENQERLETLQKEYDDVKAQYDTLVEEHEQVVQERDTLQAKVEGDRGSYTPRPEWEKCADHLGGSERWAEISADLTSQQLLELVLMELGGVPEPQEQEGTAVEMPACLQYEGTLKNLGLKKAEIVRAIKEVWKEKISENEQSEEKSTLAEFLRRHLDRQHGESAGDWAYTVLHTCQQHQDDDDVIGLFYSILTGKVDESVYHGQTRMLSHLLKELIQSDATESGVMTVQEFSETLKRAFPLKEERCIEALVTAAQTELDNNGGSIPYQALYTEDSGGNHRGFLTLVKHQAIEERHHYISQLKEQLGGKGELEMEDLKVAFKNIDPTLGQAMLDQYLGLAFRTPLTQMDQSTTAMDTDLALQRLLAADVNRAGPPQANV</sequence>
<gene>
    <name evidence="5" type="ORF">AGOR_G00168560</name>
</gene>
<proteinExistence type="predicted"/>
<feature type="region of interest" description="Disordered" evidence="3">
    <location>
        <begin position="1"/>
        <end position="53"/>
    </location>
</feature>
<feature type="compositionally biased region" description="Low complexity" evidence="3">
    <location>
        <begin position="43"/>
        <end position="52"/>
    </location>
</feature>